<name>A0A453E7X3_AEGTS</name>
<reference evidence="1" key="5">
    <citation type="journal article" date="2021" name="G3 (Bethesda)">
        <title>Aegilops tauschii genome assembly Aet v5.0 features greater sequence contiguity and improved annotation.</title>
        <authorList>
            <person name="Wang L."/>
            <person name="Zhu T."/>
            <person name="Rodriguez J.C."/>
            <person name="Deal K.R."/>
            <person name="Dubcovsky J."/>
            <person name="McGuire P.E."/>
            <person name="Lux T."/>
            <person name="Spannagl M."/>
            <person name="Mayer K.F.X."/>
            <person name="Baldrich P."/>
            <person name="Meyers B.C."/>
            <person name="Huo N."/>
            <person name="Gu Y.Q."/>
            <person name="Zhou H."/>
            <person name="Devos K.M."/>
            <person name="Bennetzen J.L."/>
            <person name="Unver T."/>
            <person name="Budak H."/>
            <person name="Gulick P.J."/>
            <person name="Galiba G."/>
            <person name="Kalapos B."/>
            <person name="Nelson D.R."/>
            <person name="Li P."/>
            <person name="You F.M."/>
            <person name="Luo M.C."/>
            <person name="Dvorak J."/>
        </authorList>
    </citation>
    <scope>NUCLEOTIDE SEQUENCE [LARGE SCALE GENOMIC DNA]</scope>
    <source>
        <strain evidence="1">cv. AL8/78</strain>
    </source>
</reference>
<reference evidence="1" key="4">
    <citation type="submission" date="2019-03" db="UniProtKB">
        <authorList>
            <consortium name="EnsemblPlants"/>
        </authorList>
    </citation>
    <scope>IDENTIFICATION</scope>
</reference>
<keyword evidence="2" id="KW-1185">Reference proteome</keyword>
<evidence type="ECO:0000313" key="2">
    <source>
        <dbReference type="Proteomes" id="UP000015105"/>
    </source>
</evidence>
<dbReference type="Gramene" id="AET3Gv20252800.2">
    <property type="protein sequence ID" value="AET3Gv20252800.2"/>
    <property type="gene ID" value="AET3Gv20252800"/>
</dbReference>
<reference evidence="2" key="1">
    <citation type="journal article" date="2014" name="Science">
        <title>Ancient hybridizations among the ancestral genomes of bread wheat.</title>
        <authorList>
            <consortium name="International Wheat Genome Sequencing Consortium,"/>
            <person name="Marcussen T."/>
            <person name="Sandve S.R."/>
            <person name="Heier L."/>
            <person name="Spannagl M."/>
            <person name="Pfeifer M."/>
            <person name="Jakobsen K.S."/>
            <person name="Wulff B.B."/>
            <person name="Steuernagel B."/>
            <person name="Mayer K.F."/>
            <person name="Olsen O.A."/>
        </authorList>
    </citation>
    <scope>NUCLEOTIDE SEQUENCE [LARGE SCALE GENOMIC DNA]</scope>
    <source>
        <strain evidence="2">cv. AL8/78</strain>
    </source>
</reference>
<dbReference type="AlphaFoldDB" id="A0A453E7X3"/>
<sequence>MDSNMKELQEALVDIETDAEQLLLARHEVR</sequence>
<dbReference type="EnsemblPlants" id="AET3Gv20252800.2">
    <property type="protein sequence ID" value="AET3Gv20252800.2"/>
    <property type="gene ID" value="AET3Gv20252800"/>
</dbReference>
<evidence type="ECO:0000313" key="1">
    <source>
        <dbReference type="EnsemblPlants" id="AET3Gv20252800.2"/>
    </source>
</evidence>
<reference evidence="1" key="3">
    <citation type="journal article" date="2017" name="Nature">
        <title>Genome sequence of the progenitor of the wheat D genome Aegilops tauschii.</title>
        <authorList>
            <person name="Luo M.C."/>
            <person name="Gu Y.Q."/>
            <person name="Puiu D."/>
            <person name="Wang H."/>
            <person name="Twardziok S.O."/>
            <person name="Deal K.R."/>
            <person name="Huo N."/>
            <person name="Zhu T."/>
            <person name="Wang L."/>
            <person name="Wang Y."/>
            <person name="McGuire P.E."/>
            <person name="Liu S."/>
            <person name="Long H."/>
            <person name="Ramasamy R.K."/>
            <person name="Rodriguez J.C."/>
            <person name="Van S.L."/>
            <person name="Yuan L."/>
            <person name="Wang Z."/>
            <person name="Xia Z."/>
            <person name="Xiao L."/>
            <person name="Anderson O.D."/>
            <person name="Ouyang S."/>
            <person name="Liang Y."/>
            <person name="Zimin A.V."/>
            <person name="Pertea G."/>
            <person name="Qi P."/>
            <person name="Bennetzen J.L."/>
            <person name="Dai X."/>
            <person name="Dawson M.W."/>
            <person name="Muller H.G."/>
            <person name="Kugler K."/>
            <person name="Rivarola-Duarte L."/>
            <person name="Spannagl M."/>
            <person name="Mayer K.F.X."/>
            <person name="Lu F.H."/>
            <person name="Bevan M.W."/>
            <person name="Leroy P."/>
            <person name="Li P."/>
            <person name="You F.M."/>
            <person name="Sun Q."/>
            <person name="Liu Z."/>
            <person name="Lyons E."/>
            <person name="Wicker T."/>
            <person name="Salzberg S.L."/>
            <person name="Devos K.M."/>
            <person name="Dvorak J."/>
        </authorList>
    </citation>
    <scope>NUCLEOTIDE SEQUENCE [LARGE SCALE GENOMIC DNA]</scope>
    <source>
        <strain evidence="1">cv. AL8/78</strain>
    </source>
</reference>
<protein>
    <submittedName>
        <fullName evidence="1">Uncharacterized protein</fullName>
    </submittedName>
</protein>
<accession>A0A453E7X3</accession>
<proteinExistence type="predicted"/>
<reference evidence="2" key="2">
    <citation type="journal article" date="2017" name="Nat. Plants">
        <title>The Aegilops tauschii genome reveals multiple impacts of transposons.</title>
        <authorList>
            <person name="Zhao G."/>
            <person name="Zou C."/>
            <person name="Li K."/>
            <person name="Wang K."/>
            <person name="Li T."/>
            <person name="Gao L."/>
            <person name="Zhang X."/>
            <person name="Wang H."/>
            <person name="Yang Z."/>
            <person name="Liu X."/>
            <person name="Jiang W."/>
            <person name="Mao L."/>
            <person name="Kong X."/>
            <person name="Jiao Y."/>
            <person name="Jia J."/>
        </authorList>
    </citation>
    <scope>NUCLEOTIDE SEQUENCE [LARGE SCALE GENOMIC DNA]</scope>
    <source>
        <strain evidence="2">cv. AL8/78</strain>
    </source>
</reference>
<dbReference type="Proteomes" id="UP000015105">
    <property type="component" value="Chromosome 3D"/>
</dbReference>
<organism evidence="1 2">
    <name type="scientific">Aegilops tauschii subsp. strangulata</name>
    <name type="common">Goatgrass</name>
    <dbReference type="NCBI Taxonomy" id="200361"/>
    <lineage>
        <taxon>Eukaryota</taxon>
        <taxon>Viridiplantae</taxon>
        <taxon>Streptophyta</taxon>
        <taxon>Embryophyta</taxon>
        <taxon>Tracheophyta</taxon>
        <taxon>Spermatophyta</taxon>
        <taxon>Magnoliopsida</taxon>
        <taxon>Liliopsida</taxon>
        <taxon>Poales</taxon>
        <taxon>Poaceae</taxon>
        <taxon>BOP clade</taxon>
        <taxon>Pooideae</taxon>
        <taxon>Triticodae</taxon>
        <taxon>Triticeae</taxon>
        <taxon>Triticinae</taxon>
        <taxon>Aegilops</taxon>
    </lineage>
</organism>